<dbReference type="PANTHER" id="PTHR46044:SF1">
    <property type="entry name" value="CN HYDROLASE DOMAIN-CONTAINING PROTEIN"/>
    <property type="match status" value="1"/>
</dbReference>
<dbReference type="GO" id="GO:0006508">
    <property type="term" value="P:proteolysis"/>
    <property type="evidence" value="ECO:0007669"/>
    <property type="project" value="InterPro"/>
</dbReference>
<dbReference type="Pfam" id="PF00246">
    <property type="entry name" value="Peptidase_M14"/>
    <property type="match status" value="1"/>
</dbReference>
<evidence type="ECO:0000256" key="1">
    <source>
        <dbReference type="ARBA" id="ARBA00005988"/>
    </source>
</evidence>
<dbReference type="InterPro" id="IPR003010">
    <property type="entry name" value="C-N_Hydrolase"/>
</dbReference>
<dbReference type="Gene3D" id="3.40.630.10">
    <property type="entry name" value="Zn peptidases"/>
    <property type="match status" value="1"/>
</dbReference>
<dbReference type="PANTHER" id="PTHR46044">
    <property type="entry name" value="NITRILASE"/>
    <property type="match status" value="1"/>
</dbReference>
<reference evidence="4 5" key="1">
    <citation type="submission" date="2020-07" db="EMBL/GenBank/DDBJ databases">
        <title>Metarhizium humberi genome.</title>
        <authorList>
            <person name="Lysoe E."/>
        </authorList>
    </citation>
    <scope>NUCLEOTIDE SEQUENCE [LARGE SCALE GENOMIC DNA]</scope>
    <source>
        <strain evidence="4 5">ESALQ1638</strain>
    </source>
</reference>
<comment type="similarity">
    <text evidence="1">Belongs to the peptidase M14 family.</text>
</comment>
<evidence type="ECO:0000256" key="2">
    <source>
        <dbReference type="ARBA" id="ARBA00008129"/>
    </source>
</evidence>
<dbReference type="InterPro" id="IPR000834">
    <property type="entry name" value="Peptidase_M14"/>
</dbReference>
<sequence>MSKDTKATIKVAAVQASPIFLDKCATTEKVCALIRRAGSQSAQIIGFPETFIPGYPGWVEVLPLHTEQAASLFLKLFNESVEVPGPETTAIGAACKEASMYAVVGVNERRAGTTGTLFNTNLFFGPDGSILHKHQKYVPTVGERLVHAPGQTGSRASVMTEFGVLSSLICGENGNPLAQYAVGLDYPVVHVASWPGHFGEGMTVDGAINVFGPAVASSVGCFVVHAVGVVGDDAIEVYGADEKSRRFLKEQQKQARACVMGPGGRILAKGSEGEELVFADVCVDDLVKAKEGVFGIVHRPLKPELMSIPTYSYSCDVQARNNDKLLSVAEGAAEAIYSVHNTSFKYGPSCRISGKFYGSLLDFVADVMRVDYAFVFELRSGGRFRRFMLPRDEIIPSGKEMFAGVKYILQNLNGRGCGMGPVGALASKGHDMLRDPTASPDVCYTRAAMTGPRTEDHAMLRASDLGNGPDSYRGCYVGTSAENNGLVALGKLDNAWRKLERVPMRIHAGERYTMKMIAVAKD</sequence>
<dbReference type="Pfam" id="PF00795">
    <property type="entry name" value="CN_hydrolase"/>
    <property type="match status" value="1"/>
</dbReference>
<dbReference type="AlphaFoldDB" id="A0A9P8M9M9"/>
<comment type="similarity">
    <text evidence="2">Belongs to the carbon-nitrogen hydrolase superfamily. Nitrilase family.</text>
</comment>
<dbReference type="InterPro" id="IPR044149">
    <property type="entry name" value="Nitrilases_CHs"/>
</dbReference>
<dbReference type="GO" id="GO:0008270">
    <property type="term" value="F:zinc ion binding"/>
    <property type="evidence" value="ECO:0007669"/>
    <property type="project" value="InterPro"/>
</dbReference>
<evidence type="ECO:0000313" key="4">
    <source>
        <dbReference type="EMBL" id="KAH0596670.1"/>
    </source>
</evidence>
<dbReference type="Proteomes" id="UP000764110">
    <property type="component" value="Unassembled WGS sequence"/>
</dbReference>
<protein>
    <recommendedName>
        <fullName evidence="3">CN hydrolase domain-containing protein</fullName>
    </recommendedName>
</protein>
<keyword evidence="5" id="KW-1185">Reference proteome</keyword>
<evidence type="ECO:0000313" key="5">
    <source>
        <dbReference type="Proteomes" id="UP000764110"/>
    </source>
</evidence>
<evidence type="ECO:0000259" key="3">
    <source>
        <dbReference type="PROSITE" id="PS50263"/>
    </source>
</evidence>
<dbReference type="PROSITE" id="PS50263">
    <property type="entry name" value="CN_HYDROLASE"/>
    <property type="match status" value="1"/>
</dbReference>
<dbReference type="SUPFAM" id="SSF53187">
    <property type="entry name" value="Zn-dependent exopeptidases"/>
    <property type="match status" value="1"/>
</dbReference>
<accession>A0A9P8M9M9</accession>
<comment type="caution">
    <text evidence="4">The sequence shown here is derived from an EMBL/GenBank/DDBJ whole genome shotgun (WGS) entry which is preliminary data.</text>
</comment>
<proteinExistence type="inferred from homology"/>
<dbReference type="InterPro" id="IPR036526">
    <property type="entry name" value="C-N_Hydrolase_sf"/>
</dbReference>
<feature type="domain" description="CN hydrolase" evidence="3">
    <location>
        <begin position="9"/>
        <end position="283"/>
    </location>
</feature>
<organism evidence="4 5">
    <name type="scientific">Metarhizium humberi</name>
    <dbReference type="NCBI Taxonomy" id="2596975"/>
    <lineage>
        <taxon>Eukaryota</taxon>
        <taxon>Fungi</taxon>
        <taxon>Dikarya</taxon>
        <taxon>Ascomycota</taxon>
        <taxon>Pezizomycotina</taxon>
        <taxon>Sordariomycetes</taxon>
        <taxon>Hypocreomycetidae</taxon>
        <taxon>Hypocreales</taxon>
        <taxon>Clavicipitaceae</taxon>
        <taxon>Metarhizium</taxon>
    </lineage>
</organism>
<name>A0A9P8M9M9_9HYPO</name>
<dbReference type="EMBL" id="JACEFI010000009">
    <property type="protein sequence ID" value="KAH0596670.1"/>
    <property type="molecule type" value="Genomic_DNA"/>
</dbReference>
<dbReference type="SUPFAM" id="SSF56317">
    <property type="entry name" value="Carbon-nitrogen hydrolase"/>
    <property type="match status" value="1"/>
</dbReference>
<dbReference type="GO" id="GO:0004181">
    <property type="term" value="F:metallocarboxypeptidase activity"/>
    <property type="evidence" value="ECO:0007669"/>
    <property type="project" value="InterPro"/>
</dbReference>
<gene>
    <name evidence="4" type="ORF">MHUMG1_05788</name>
</gene>
<dbReference type="Gene3D" id="3.60.110.10">
    <property type="entry name" value="Carbon-nitrogen hydrolase"/>
    <property type="match status" value="1"/>
</dbReference>